<dbReference type="InterPro" id="IPR012382">
    <property type="entry name" value="CobI/CbiL"/>
</dbReference>
<dbReference type="Proteomes" id="UP000536640">
    <property type="component" value="Unassembled WGS sequence"/>
</dbReference>
<dbReference type="GO" id="GO:0032259">
    <property type="term" value="P:methylation"/>
    <property type="evidence" value="ECO:0007669"/>
    <property type="project" value="UniProtKB-KW"/>
</dbReference>
<evidence type="ECO:0000256" key="3">
    <source>
        <dbReference type="ARBA" id="ARBA00022573"/>
    </source>
</evidence>
<evidence type="ECO:0000313" key="10">
    <source>
        <dbReference type="EMBL" id="MBB5186927.1"/>
    </source>
</evidence>
<dbReference type="EC" id="2.1.1.130" evidence="10"/>
<dbReference type="SUPFAM" id="SSF53790">
    <property type="entry name" value="Tetrapyrrole methylase"/>
    <property type="match status" value="1"/>
</dbReference>
<dbReference type="InterPro" id="IPR000878">
    <property type="entry name" value="4pyrrol_Mease"/>
</dbReference>
<dbReference type="InterPro" id="IPR014776">
    <property type="entry name" value="4pyrrole_Mease_sub2"/>
</dbReference>
<dbReference type="PANTHER" id="PTHR43467:SF2">
    <property type="entry name" value="COBALT-PRECORRIN-2 C(20)-METHYLTRANSFERASE"/>
    <property type="match status" value="1"/>
</dbReference>
<sequence>MSDPLAISQIPIPTPAAGIFYGVGVGPGDPELLTLKAHRLIAHADVVAFLENADGHSQAADIAAASIQTGAGLRLPIYMPIYMPMNRDRALANAAYDEAAQRISEQLSAGRDVVFLCEGDPLFFGSFAYLMARLADRFHCEVVPGISSINAAAARSKTPLAMLAESFAVLSGRHAPAELLTALERHDTVVILKAGQARPQILAALGEAGRQADARYLEFVGRPNERIVEDVRQLEAGPGPYFSLFLVSRSGARA</sequence>
<organism evidence="10 11">
    <name type="scientific">Zhongshania antarctica</name>
    <dbReference type="NCBI Taxonomy" id="641702"/>
    <lineage>
        <taxon>Bacteria</taxon>
        <taxon>Pseudomonadati</taxon>
        <taxon>Pseudomonadota</taxon>
        <taxon>Gammaproteobacteria</taxon>
        <taxon>Cellvibrionales</taxon>
        <taxon>Spongiibacteraceae</taxon>
        <taxon>Zhongshania</taxon>
    </lineage>
</organism>
<evidence type="ECO:0000313" key="11">
    <source>
        <dbReference type="Proteomes" id="UP000536640"/>
    </source>
</evidence>
<dbReference type="EC" id="2.1.1.151" evidence="10"/>
<dbReference type="AlphaFoldDB" id="A0A840R2D1"/>
<comment type="similarity">
    <text evidence="2 7 8">Belongs to the precorrin methyltransferase family.</text>
</comment>
<dbReference type="UniPathway" id="UPA00148"/>
<dbReference type="Pfam" id="PF00590">
    <property type="entry name" value="TP_methylase"/>
    <property type="match status" value="1"/>
</dbReference>
<protein>
    <submittedName>
        <fullName evidence="10">Precorrin-2/cobalt-factor-2 C20-methyltransferase</fullName>
        <ecNumber evidence="10">2.1.1.130</ecNumber>
        <ecNumber evidence="10">2.1.1.151</ecNumber>
    </submittedName>
</protein>
<keyword evidence="5 8" id="KW-0808">Transferase</keyword>
<dbReference type="InterPro" id="IPR003043">
    <property type="entry name" value="Uropor_MeTrfase_CS"/>
</dbReference>
<dbReference type="GO" id="GO:0030788">
    <property type="term" value="F:precorrin-2 C20-methyltransferase activity"/>
    <property type="evidence" value="ECO:0007669"/>
    <property type="project" value="UniProtKB-EC"/>
</dbReference>
<evidence type="ECO:0000256" key="8">
    <source>
        <dbReference type="RuleBase" id="RU003960"/>
    </source>
</evidence>
<name>A0A840R2D1_9GAMM</name>
<dbReference type="RefSeq" id="WP_184461679.1">
    <property type="nucleotide sequence ID" value="NZ_JACHHW010000003.1"/>
</dbReference>
<dbReference type="PROSITE" id="PS00840">
    <property type="entry name" value="SUMT_2"/>
    <property type="match status" value="1"/>
</dbReference>
<evidence type="ECO:0000256" key="7">
    <source>
        <dbReference type="PIRNR" id="PIRNR036427"/>
    </source>
</evidence>
<dbReference type="InterPro" id="IPR006364">
    <property type="entry name" value="CobI/CbiL/CobIJ_dom"/>
</dbReference>
<gene>
    <name evidence="10" type="ORF">HNQ57_001190</name>
</gene>
<evidence type="ECO:0000256" key="2">
    <source>
        <dbReference type="ARBA" id="ARBA00005879"/>
    </source>
</evidence>
<reference evidence="10 11" key="1">
    <citation type="submission" date="2020-08" db="EMBL/GenBank/DDBJ databases">
        <title>Genomic Encyclopedia of Type Strains, Phase IV (KMG-IV): sequencing the most valuable type-strain genomes for metagenomic binning, comparative biology and taxonomic classification.</title>
        <authorList>
            <person name="Goeker M."/>
        </authorList>
    </citation>
    <scope>NUCLEOTIDE SEQUENCE [LARGE SCALE GENOMIC DNA]</scope>
    <source>
        <strain evidence="10 11">DSM 25701</strain>
    </source>
</reference>
<dbReference type="PANTHER" id="PTHR43467">
    <property type="entry name" value="COBALT-PRECORRIN-2 C(20)-METHYLTRANSFERASE"/>
    <property type="match status" value="1"/>
</dbReference>
<keyword evidence="3" id="KW-0169">Cobalamin biosynthesis</keyword>
<accession>A0A840R2D1</accession>
<keyword evidence="6" id="KW-0949">S-adenosyl-L-methionine</keyword>
<dbReference type="CDD" id="cd11645">
    <property type="entry name" value="Precorrin_2_C20_MT"/>
    <property type="match status" value="1"/>
</dbReference>
<evidence type="ECO:0000259" key="9">
    <source>
        <dbReference type="Pfam" id="PF00590"/>
    </source>
</evidence>
<dbReference type="Gene3D" id="3.40.1010.10">
    <property type="entry name" value="Cobalt-precorrin-4 Transmethylase, Domain 1"/>
    <property type="match status" value="1"/>
</dbReference>
<dbReference type="InterPro" id="IPR035996">
    <property type="entry name" value="4pyrrol_Methylase_sf"/>
</dbReference>
<dbReference type="InterPro" id="IPR014777">
    <property type="entry name" value="4pyrrole_Mease_sub1"/>
</dbReference>
<dbReference type="GO" id="GO:0043781">
    <property type="term" value="F:cobalt-factor II C20-methyltransferase activity"/>
    <property type="evidence" value="ECO:0007669"/>
    <property type="project" value="UniProtKB-EC"/>
</dbReference>
<comment type="pathway">
    <text evidence="1">Cofactor biosynthesis; adenosylcobalamin biosynthesis.</text>
</comment>
<feature type="domain" description="Tetrapyrrole methylase" evidence="9">
    <location>
        <begin position="20"/>
        <end position="229"/>
    </location>
</feature>
<evidence type="ECO:0000256" key="5">
    <source>
        <dbReference type="ARBA" id="ARBA00022679"/>
    </source>
</evidence>
<dbReference type="EMBL" id="JACHHW010000003">
    <property type="protein sequence ID" value="MBB5186927.1"/>
    <property type="molecule type" value="Genomic_DNA"/>
</dbReference>
<evidence type="ECO:0000256" key="6">
    <source>
        <dbReference type="ARBA" id="ARBA00022691"/>
    </source>
</evidence>
<dbReference type="Gene3D" id="3.30.950.10">
    <property type="entry name" value="Methyltransferase, Cobalt-precorrin-4 Transmethylase, Domain 2"/>
    <property type="match status" value="1"/>
</dbReference>
<keyword evidence="4 8" id="KW-0489">Methyltransferase</keyword>
<dbReference type="NCBIfam" id="TIGR01467">
    <property type="entry name" value="cobI_cbiL"/>
    <property type="match status" value="1"/>
</dbReference>
<evidence type="ECO:0000256" key="1">
    <source>
        <dbReference type="ARBA" id="ARBA00004953"/>
    </source>
</evidence>
<keyword evidence="11" id="KW-1185">Reference proteome</keyword>
<dbReference type="PIRSF" id="PIRSF036427">
    <property type="entry name" value="Precrrn-2_mtase"/>
    <property type="match status" value="1"/>
</dbReference>
<comment type="caution">
    <text evidence="10">The sequence shown here is derived from an EMBL/GenBank/DDBJ whole genome shotgun (WGS) entry which is preliminary data.</text>
</comment>
<evidence type="ECO:0000256" key="4">
    <source>
        <dbReference type="ARBA" id="ARBA00022603"/>
    </source>
</evidence>
<dbReference type="GO" id="GO:0009236">
    <property type="term" value="P:cobalamin biosynthetic process"/>
    <property type="evidence" value="ECO:0007669"/>
    <property type="project" value="UniProtKB-UniRule"/>
</dbReference>
<proteinExistence type="inferred from homology"/>